<dbReference type="EMBL" id="JAMZIH010009049">
    <property type="protein sequence ID" value="KAJ1670846.1"/>
    <property type="molecule type" value="Genomic_DNA"/>
</dbReference>
<keyword evidence="2" id="KW-1185">Reference proteome</keyword>
<comment type="caution">
    <text evidence="1">The sequence shown here is derived from an EMBL/GenBank/DDBJ whole genome shotgun (WGS) entry which is preliminary data.</text>
</comment>
<sequence>IPCPRYGSSQDCPEPPPGESVDYDIISPIGTHGGINMPICRHSKPYPSPVATWRAGETVQVKFVTGATHGGGHCQFALSYDDGDTFVVIHDRLRHCFFDDSDNLDPNFDIPLPADLPGSDKVVFAWGWNNALGNR</sequence>
<organism evidence="1 2">
    <name type="scientific">Spiromyces aspiralis</name>
    <dbReference type="NCBI Taxonomy" id="68401"/>
    <lineage>
        <taxon>Eukaryota</taxon>
        <taxon>Fungi</taxon>
        <taxon>Fungi incertae sedis</taxon>
        <taxon>Zoopagomycota</taxon>
        <taxon>Kickxellomycotina</taxon>
        <taxon>Kickxellomycetes</taxon>
        <taxon>Kickxellales</taxon>
        <taxon>Kickxellaceae</taxon>
        <taxon>Spiromyces</taxon>
    </lineage>
</organism>
<protein>
    <submittedName>
        <fullName evidence="1">Uncharacterized protein</fullName>
    </submittedName>
</protein>
<feature type="non-terminal residue" evidence="1">
    <location>
        <position position="1"/>
    </location>
</feature>
<reference evidence="1" key="1">
    <citation type="submission" date="2022-06" db="EMBL/GenBank/DDBJ databases">
        <title>Phylogenomic reconstructions and comparative analyses of Kickxellomycotina fungi.</title>
        <authorList>
            <person name="Reynolds N.K."/>
            <person name="Stajich J.E."/>
            <person name="Barry K."/>
            <person name="Grigoriev I.V."/>
            <person name="Crous P."/>
            <person name="Smith M.E."/>
        </authorList>
    </citation>
    <scope>NUCLEOTIDE SEQUENCE</scope>
    <source>
        <strain evidence="1">RSA 2271</strain>
    </source>
</reference>
<evidence type="ECO:0000313" key="2">
    <source>
        <dbReference type="Proteomes" id="UP001145114"/>
    </source>
</evidence>
<proteinExistence type="predicted"/>
<accession>A0ACC1HA04</accession>
<evidence type="ECO:0000313" key="1">
    <source>
        <dbReference type="EMBL" id="KAJ1670846.1"/>
    </source>
</evidence>
<gene>
    <name evidence="1" type="ORF">EV182_007968</name>
</gene>
<name>A0ACC1HA04_9FUNG</name>
<feature type="non-terminal residue" evidence="1">
    <location>
        <position position="135"/>
    </location>
</feature>
<dbReference type="Proteomes" id="UP001145114">
    <property type="component" value="Unassembled WGS sequence"/>
</dbReference>